<sequence length="624" mass="71401">MAWIKYHQEFVAKFEEKDGVIICHNLSNLPIFVARTLRDNHYVPGYAVNGVGYFVSPDVEQFQTSNFQVLVDAQVELSKSHERGIVADDEDKIMRFSIGSFCIEKKRLCGLVLDNKICCINFDNQVYFKNAPKFKFIVKKTTNHPPEKVNEILQQIDELNVKKTTLKQFRNGTRYFSRGFNEEKALSIGHTKDELPIYLARTRFGGHCIPGYALDGMGYFVSVDDLLPFQTRRFDVVCGGNMEFFSYDAVPEHRRVSTGKYSNNPIYFGSFKVAQDLVLCGMARKMPWHNPAHGAYEGSEALVVCPDTFEGNPIPVVRTCIEDELLFGYALGAMGYFTFEYWEDMPPCFRANRNFEMLYEDNLSFVHPEHVGPNQNYYNLVEDAGTAMYLGCFPVNGIQLCGELRDGNCSVANYANLTVETNIADYTSLKASSSWCRCLLLQHIFCYNIRGMAPIPNITNNVQRNEDEDLQLEPNWISYDVFSEYIGDNDQSALFLTYTRDELPIYVARTTHDGHCIPGYGIDGVGFFVSLDQQIPFQTDGFDVIFTGNYEFAYPYAVPASRRVVIERYNEKPIHIGSFYVERDLELCGMVINDVCYINYNQNVVHRYDGFKVLKNLDNVFLDL</sequence>
<keyword evidence="2" id="KW-1185">Reference proteome</keyword>
<gene>
    <name evidence="1" type="ORF">CLODIP_2_CD12012</name>
</gene>
<protein>
    <submittedName>
        <fullName evidence="1">Uncharacterized protein</fullName>
    </submittedName>
</protein>
<name>A0A8S1DTZ3_9INSE</name>
<comment type="caution">
    <text evidence="1">The sequence shown here is derived from an EMBL/GenBank/DDBJ whole genome shotgun (WGS) entry which is preliminary data.</text>
</comment>
<evidence type="ECO:0000313" key="2">
    <source>
        <dbReference type="Proteomes" id="UP000494165"/>
    </source>
</evidence>
<dbReference type="EMBL" id="CADEPI010000344">
    <property type="protein sequence ID" value="CAB3384302.1"/>
    <property type="molecule type" value="Genomic_DNA"/>
</dbReference>
<evidence type="ECO:0000313" key="1">
    <source>
        <dbReference type="EMBL" id="CAB3384302.1"/>
    </source>
</evidence>
<dbReference type="Proteomes" id="UP000494165">
    <property type="component" value="Unassembled WGS sequence"/>
</dbReference>
<reference evidence="1 2" key="1">
    <citation type="submission" date="2020-04" db="EMBL/GenBank/DDBJ databases">
        <authorList>
            <person name="Alioto T."/>
            <person name="Alioto T."/>
            <person name="Gomez Garrido J."/>
        </authorList>
    </citation>
    <scope>NUCLEOTIDE SEQUENCE [LARGE SCALE GENOMIC DNA]</scope>
</reference>
<dbReference type="AlphaFoldDB" id="A0A8S1DTZ3"/>
<organism evidence="1 2">
    <name type="scientific">Cloeon dipterum</name>
    <dbReference type="NCBI Taxonomy" id="197152"/>
    <lineage>
        <taxon>Eukaryota</taxon>
        <taxon>Metazoa</taxon>
        <taxon>Ecdysozoa</taxon>
        <taxon>Arthropoda</taxon>
        <taxon>Hexapoda</taxon>
        <taxon>Insecta</taxon>
        <taxon>Pterygota</taxon>
        <taxon>Palaeoptera</taxon>
        <taxon>Ephemeroptera</taxon>
        <taxon>Pisciforma</taxon>
        <taxon>Baetidae</taxon>
        <taxon>Cloeon</taxon>
    </lineage>
</organism>
<accession>A0A8S1DTZ3</accession>
<proteinExistence type="predicted"/>